<feature type="transmembrane region" description="Helical" evidence="2">
    <location>
        <begin position="386"/>
        <end position="408"/>
    </location>
</feature>
<protein>
    <submittedName>
        <fullName evidence="3">MFS transporter</fullName>
    </submittedName>
</protein>
<evidence type="ECO:0000256" key="1">
    <source>
        <dbReference type="ARBA" id="ARBA00009617"/>
    </source>
</evidence>
<gene>
    <name evidence="3" type="ORF">C5749_14335</name>
</gene>
<keyword evidence="2" id="KW-0472">Membrane</keyword>
<keyword evidence="2" id="KW-1133">Transmembrane helix</keyword>
<dbReference type="SUPFAM" id="SSF103473">
    <property type="entry name" value="MFS general substrate transporter"/>
    <property type="match status" value="1"/>
</dbReference>
<feature type="transmembrane region" description="Helical" evidence="2">
    <location>
        <begin position="312"/>
        <end position="334"/>
    </location>
</feature>
<dbReference type="Pfam" id="PF13347">
    <property type="entry name" value="MFS_2"/>
    <property type="match status" value="1"/>
</dbReference>
<feature type="transmembrane region" description="Helical" evidence="2">
    <location>
        <begin position="44"/>
        <end position="72"/>
    </location>
</feature>
<dbReference type="CDD" id="cd17332">
    <property type="entry name" value="MFS_MelB_like"/>
    <property type="match status" value="1"/>
</dbReference>
<evidence type="ECO:0000313" key="3">
    <source>
        <dbReference type="EMBL" id="PRD54617.1"/>
    </source>
</evidence>
<dbReference type="GO" id="GO:0005886">
    <property type="term" value="C:plasma membrane"/>
    <property type="evidence" value="ECO:0007669"/>
    <property type="project" value="TreeGrafter"/>
</dbReference>
<feature type="transmembrane region" description="Helical" evidence="2">
    <location>
        <begin position="249"/>
        <end position="270"/>
    </location>
</feature>
<dbReference type="GO" id="GO:0006814">
    <property type="term" value="P:sodium ion transport"/>
    <property type="evidence" value="ECO:0007669"/>
    <property type="project" value="InterPro"/>
</dbReference>
<dbReference type="PANTHER" id="PTHR11328">
    <property type="entry name" value="MAJOR FACILITATOR SUPERFAMILY DOMAIN-CONTAINING PROTEIN"/>
    <property type="match status" value="1"/>
</dbReference>
<dbReference type="InterPro" id="IPR039672">
    <property type="entry name" value="MFS_2"/>
</dbReference>
<dbReference type="Gene3D" id="1.20.1250.20">
    <property type="entry name" value="MFS general substrate transporter like domains"/>
    <property type="match status" value="2"/>
</dbReference>
<comment type="similarity">
    <text evidence="1">Belongs to the sodium:galactoside symporter (TC 2.A.2) family.</text>
</comment>
<dbReference type="PANTHER" id="PTHR11328:SF24">
    <property type="entry name" value="MAJOR FACILITATOR SUPERFAMILY (MFS) PROFILE DOMAIN-CONTAINING PROTEIN"/>
    <property type="match status" value="1"/>
</dbReference>
<keyword evidence="4" id="KW-1185">Reference proteome</keyword>
<dbReference type="EMBL" id="PVBS01000002">
    <property type="protein sequence ID" value="PRD54617.1"/>
    <property type="molecule type" value="Genomic_DNA"/>
</dbReference>
<dbReference type="InterPro" id="IPR036259">
    <property type="entry name" value="MFS_trans_sf"/>
</dbReference>
<feature type="transmembrane region" description="Helical" evidence="2">
    <location>
        <begin position="93"/>
        <end position="113"/>
    </location>
</feature>
<feature type="transmembrane region" description="Helical" evidence="2">
    <location>
        <begin position="161"/>
        <end position="183"/>
    </location>
</feature>
<evidence type="ECO:0000256" key="2">
    <source>
        <dbReference type="SAM" id="Phobius"/>
    </source>
</evidence>
<reference evidence="3 4" key="1">
    <citation type="submission" date="2018-02" db="EMBL/GenBank/DDBJ databases">
        <title>The draft genome of Sphingobacterium gobiense H7.</title>
        <authorList>
            <person name="Li L."/>
            <person name="Liu L."/>
            <person name="Zhang X."/>
            <person name="Wang T."/>
            <person name="Liang L."/>
        </authorList>
    </citation>
    <scope>NUCLEOTIDE SEQUENCE [LARGE SCALE GENOMIC DNA]</scope>
    <source>
        <strain evidence="3 4">ACCC 05757</strain>
    </source>
</reference>
<dbReference type="GO" id="GO:0008643">
    <property type="term" value="P:carbohydrate transport"/>
    <property type="evidence" value="ECO:0007669"/>
    <property type="project" value="InterPro"/>
</dbReference>
<keyword evidence="2" id="KW-0812">Transmembrane</keyword>
<feature type="transmembrane region" description="Helical" evidence="2">
    <location>
        <begin position="195"/>
        <end position="215"/>
    </location>
</feature>
<dbReference type="AlphaFoldDB" id="A0A2S9JN78"/>
<sequence>MNSDKLLPNESKGFYKLSSMQRIGFGSGDLAQNLIYQTVSMYLLIFYTNVFGISAAEAGVMFLVVRIVDVIWDPIVGAFVDKRNPKMGKYRSYLVLGGIPLTGFAILCFWNGFSGSLVYAYVTYVGLSMLYTLINVPYGALNASLTRDTDEITKLTSVRMFMANLGGLTVGYGVPIIVQYFSPDGKINSRESGEAWFITMTIYALVGLCLLLFCYTQTKERVVMDEKETENVKVSDLWVEFRHNGPLRVLAFFFITAFAMMATGNAAGSYYMIYNVRAPEMLPYFMALGSIPAFIFMPLVPTIKRAIGKKQMFYVFLTIAIVGMIMLYIISVVPSLKSQIWLVLVAQFIKSTGVIVATGYMWALVPEVISYGEHTTGKRISGIVNALTGIFYKAGMALGGIVPGLVLAYVGFDQHNATTQSVFAEQGILWLVAIIPAILLVLAMFIISRYKLEDDVIDKINIEIENRYKQ</sequence>
<dbReference type="OrthoDB" id="9764596at2"/>
<dbReference type="Proteomes" id="UP000238642">
    <property type="component" value="Unassembled WGS sequence"/>
</dbReference>
<dbReference type="NCBIfam" id="TIGR00792">
    <property type="entry name" value="gph"/>
    <property type="match status" value="1"/>
</dbReference>
<organism evidence="3 4">
    <name type="scientific">Sphingobacterium gobiense</name>
    <dbReference type="NCBI Taxonomy" id="1382456"/>
    <lineage>
        <taxon>Bacteria</taxon>
        <taxon>Pseudomonadati</taxon>
        <taxon>Bacteroidota</taxon>
        <taxon>Sphingobacteriia</taxon>
        <taxon>Sphingobacteriales</taxon>
        <taxon>Sphingobacteriaceae</taxon>
        <taxon>Sphingobacterium</taxon>
    </lineage>
</organism>
<feature type="transmembrane region" description="Helical" evidence="2">
    <location>
        <begin position="119"/>
        <end position="141"/>
    </location>
</feature>
<dbReference type="InterPro" id="IPR001927">
    <property type="entry name" value="Na/Gal_symport"/>
</dbReference>
<name>A0A2S9JN78_9SPHI</name>
<dbReference type="GO" id="GO:0015293">
    <property type="term" value="F:symporter activity"/>
    <property type="evidence" value="ECO:0007669"/>
    <property type="project" value="InterPro"/>
</dbReference>
<comment type="caution">
    <text evidence="3">The sequence shown here is derived from an EMBL/GenBank/DDBJ whole genome shotgun (WGS) entry which is preliminary data.</text>
</comment>
<feature type="transmembrane region" description="Helical" evidence="2">
    <location>
        <begin position="428"/>
        <end position="447"/>
    </location>
</feature>
<dbReference type="RefSeq" id="WP_105726827.1">
    <property type="nucleotide sequence ID" value="NZ_PVBS01000002.1"/>
</dbReference>
<evidence type="ECO:0000313" key="4">
    <source>
        <dbReference type="Proteomes" id="UP000238642"/>
    </source>
</evidence>
<feature type="transmembrane region" description="Helical" evidence="2">
    <location>
        <begin position="282"/>
        <end position="300"/>
    </location>
</feature>
<accession>A0A2S9JN78</accession>
<feature type="transmembrane region" description="Helical" evidence="2">
    <location>
        <begin position="340"/>
        <end position="365"/>
    </location>
</feature>
<proteinExistence type="inferred from homology"/>